<evidence type="ECO:0000313" key="1">
    <source>
        <dbReference type="EMBL" id="DAE07439.1"/>
    </source>
</evidence>
<reference evidence="1" key="1">
    <citation type="journal article" date="2021" name="Proc. Natl. Acad. Sci. U.S.A.">
        <title>A Catalog of Tens of Thousands of Viruses from Human Metagenomes Reveals Hidden Associations with Chronic Diseases.</title>
        <authorList>
            <person name="Tisza M.J."/>
            <person name="Buck C.B."/>
        </authorList>
    </citation>
    <scope>NUCLEOTIDE SEQUENCE</scope>
    <source>
        <strain evidence="1">CtRcp9</strain>
    </source>
</reference>
<organism evidence="1">
    <name type="scientific">Siphoviridae sp. ctRcp9</name>
    <dbReference type="NCBI Taxonomy" id="2825504"/>
    <lineage>
        <taxon>Viruses</taxon>
        <taxon>Duplodnaviria</taxon>
        <taxon>Heunggongvirae</taxon>
        <taxon>Uroviricota</taxon>
        <taxon>Caudoviricetes</taxon>
    </lineage>
</organism>
<sequence length="32" mass="3862">MYNHILPLYLNKYNSEHKFCQISNIKNGSNFM</sequence>
<accession>A0A8S5PJR1</accession>
<dbReference type="EMBL" id="BK015450">
    <property type="protein sequence ID" value="DAE07439.1"/>
    <property type="molecule type" value="Genomic_DNA"/>
</dbReference>
<name>A0A8S5PJR1_9CAUD</name>
<proteinExistence type="predicted"/>
<protein>
    <submittedName>
        <fullName evidence="1">Uncharacterized protein</fullName>
    </submittedName>
</protein>